<evidence type="ECO:0000256" key="3">
    <source>
        <dbReference type="ARBA" id="ARBA00023125"/>
    </source>
</evidence>
<dbReference type="GO" id="GO:0006281">
    <property type="term" value="P:DNA repair"/>
    <property type="evidence" value="ECO:0007669"/>
    <property type="project" value="UniProtKB-UniRule"/>
</dbReference>
<evidence type="ECO:0000256" key="2">
    <source>
        <dbReference type="ARBA" id="ARBA00022763"/>
    </source>
</evidence>
<dbReference type="Pfam" id="PF07499">
    <property type="entry name" value="RuvA_C"/>
    <property type="match status" value="1"/>
</dbReference>
<dbReference type="SUPFAM" id="SSF50249">
    <property type="entry name" value="Nucleic acid-binding proteins"/>
    <property type="match status" value="1"/>
</dbReference>
<proteinExistence type="inferred from homology"/>
<dbReference type="CDD" id="cd14332">
    <property type="entry name" value="UBA_RuvA_C"/>
    <property type="match status" value="1"/>
</dbReference>
<name>A0A9D1ITM8_9CLOT</name>
<comment type="similarity">
    <text evidence="6">Belongs to the RuvA family.</text>
</comment>
<evidence type="ECO:0000256" key="6">
    <source>
        <dbReference type="HAMAP-Rule" id="MF_00031"/>
    </source>
</evidence>
<dbReference type="InterPro" id="IPR010994">
    <property type="entry name" value="RuvA_2-like"/>
</dbReference>
<dbReference type="InterPro" id="IPR012340">
    <property type="entry name" value="NA-bd_OB-fold"/>
</dbReference>
<dbReference type="GO" id="GO:0005737">
    <property type="term" value="C:cytoplasm"/>
    <property type="evidence" value="ECO:0007669"/>
    <property type="project" value="UniProtKB-SubCell"/>
</dbReference>
<dbReference type="GO" id="GO:0009378">
    <property type="term" value="F:four-way junction helicase activity"/>
    <property type="evidence" value="ECO:0007669"/>
    <property type="project" value="InterPro"/>
</dbReference>
<organism evidence="8 9">
    <name type="scientific">Candidatus Ventrousia excrementavium</name>
    <dbReference type="NCBI Taxonomy" id="2840961"/>
    <lineage>
        <taxon>Bacteria</taxon>
        <taxon>Bacillati</taxon>
        <taxon>Bacillota</taxon>
        <taxon>Clostridia</taxon>
        <taxon>Eubacteriales</taxon>
        <taxon>Clostridiaceae</taxon>
        <taxon>Clostridiaceae incertae sedis</taxon>
        <taxon>Candidatus Ventrousia</taxon>
    </lineage>
</organism>
<dbReference type="GO" id="GO:0005524">
    <property type="term" value="F:ATP binding"/>
    <property type="evidence" value="ECO:0007669"/>
    <property type="project" value="InterPro"/>
</dbReference>
<accession>A0A9D1ITM8</accession>
<evidence type="ECO:0000313" key="9">
    <source>
        <dbReference type="Proteomes" id="UP000824073"/>
    </source>
</evidence>
<reference evidence="8" key="1">
    <citation type="submission" date="2020-10" db="EMBL/GenBank/DDBJ databases">
        <authorList>
            <person name="Gilroy R."/>
        </authorList>
    </citation>
    <scope>NUCLEOTIDE SEQUENCE</scope>
    <source>
        <strain evidence="8">CHK191-8634</strain>
    </source>
</reference>
<comment type="function">
    <text evidence="6">The RuvA-RuvB-RuvC complex processes Holliday junction (HJ) DNA during genetic recombination and DNA repair, while the RuvA-RuvB complex plays an important role in the rescue of blocked DNA replication forks via replication fork reversal (RFR). RuvA specifically binds to HJ cruciform DNA, conferring on it an open structure. The RuvB hexamer acts as an ATP-dependent pump, pulling dsDNA into and through the RuvAB complex. HJ branch migration allows RuvC to scan DNA until it finds its consensus sequence, where it cleaves and resolves the cruciform DNA.</text>
</comment>
<dbReference type="AlphaFoldDB" id="A0A9D1ITM8"/>
<keyword evidence="3 6" id="KW-0238">DNA-binding</keyword>
<feature type="domain" description="Helix-hairpin-helix DNA-binding motif class 1" evidence="7">
    <location>
        <begin position="107"/>
        <end position="126"/>
    </location>
</feature>
<keyword evidence="4 6" id="KW-0233">DNA recombination</keyword>
<dbReference type="GO" id="GO:0009379">
    <property type="term" value="C:Holliday junction helicase complex"/>
    <property type="evidence" value="ECO:0007669"/>
    <property type="project" value="InterPro"/>
</dbReference>
<keyword evidence="2 6" id="KW-0227">DNA damage</keyword>
<comment type="subcellular location">
    <subcellularLocation>
        <location evidence="6">Cytoplasm</location>
    </subcellularLocation>
</comment>
<evidence type="ECO:0000256" key="5">
    <source>
        <dbReference type="ARBA" id="ARBA00023204"/>
    </source>
</evidence>
<dbReference type="InterPro" id="IPR036267">
    <property type="entry name" value="RuvA_C_sf"/>
</dbReference>
<keyword evidence="1 6" id="KW-0963">Cytoplasm</keyword>
<keyword evidence="5 6" id="KW-0234">DNA repair</keyword>
<dbReference type="Pfam" id="PF01330">
    <property type="entry name" value="RuvA_N"/>
    <property type="match status" value="1"/>
</dbReference>
<comment type="subunit">
    <text evidence="6">Homotetramer. Forms an RuvA(8)-RuvB(12)-Holliday junction (HJ) complex. HJ DNA is sandwiched between 2 RuvA tetramers; dsDNA enters through RuvA and exits via RuvB. An RuvB hexamer assembles on each DNA strand where it exits the tetramer. Each RuvB hexamer is contacted by two RuvA subunits (via domain III) on 2 adjacent RuvB subunits; this complex drives branch migration. In the full resolvosome a probable DNA-RuvA(4)-RuvB(12)-RuvC(2) complex forms which resolves the HJ.</text>
</comment>
<dbReference type="InterPro" id="IPR011114">
    <property type="entry name" value="RuvA_C"/>
</dbReference>
<feature type="region of interest" description="Domain III" evidence="6">
    <location>
        <begin position="150"/>
        <end position="198"/>
    </location>
</feature>
<dbReference type="GO" id="GO:0006310">
    <property type="term" value="P:DNA recombination"/>
    <property type="evidence" value="ECO:0007669"/>
    <property type="project" value="UniProtKB-UniRule"/>
</dbReference>
<evidence type="ECO:0000259" key="7">
    <source>
        <dbReference type="SMART" id="SM00278"/>
    </source>
</evidence>
<dbReference type="SUPFAM" id="SSF47781">
    <property type="entry name" value="RuvA domain 2-like"/>
    <property type="match status" value="1"/>
</dbReference>
<reference evidence="8" key="2">
    <citation type="journal article" date="2021" name="PeerJ">
        <title>Extensive microbial diversity within the chicken gut microbiome revealed by metagenomics and culture.</title>
        <authorList>
            <person name="Gilroy R."/>
            <person name="Ravi A."/>
            <person name="Getino M."/>
            <person name="Pursley I."/>
            <person name="Horton D.L."/>
            <person name="Alikhan N.F."/>
            <person name="Baker D."/>
            <person name="Gharbi K."/>
            <person name="Hall N."/>
            <person name="Watson M."/>
            <person name="Adriaenssens E.M."/>
            <person name="Foster-Nyarko E."/>
            <person name="Jarju S."/>
            <person name="Secka A."/>
            <person name="Antonio M."/>
            <person name="Oren A."/>
            <person name="Chaudhuri R.R."/>
            <person name="La Ragione R."/>
            <person name="Hildebrand F."/>
            <person name="Pallen M.J."/>
        </authorList>
    </citation>
    <scope>NUCLEOTIDE SEQUENCE</scope>
    <source>
        <strain evidence="8">CHK191-8634</strain>
    </source>
</reference>
<sequence length="198" mass="20791">MFYFIRGTVAHTAPGLVVIDAHGVGYALNTSYLSASSVKTGDTATFYTYLYVREDIFDLYGFATQEELTCFKQLIAISGVGPKAAAAILGVVTPQKLALAVVTGDEKALCQAPGIGKKLAQRIILELKDKMAKNQLESASETEGLPADLPSGGALDDALAALTVLGYSRAQALAALKGADAAAMSVDELIRTALKKLY</sequence>
<comment type="caution">
    <text evidence="6">Lacks conserved residue(s) required for the propagation of feature annotation.</text>
</comment>
<dbReference type="Gene3D" id="1.10.150.20">
    <property type="entry name" value="5' to 3' exonuclease, C-terminal subdomain"/>
    <property type="match status" value="1"/>
</dbReference>
<dbReference type="SUPFAM" id="SSF46929">
    <property type="entry name" value="DNA helicase RuvA subunit, C-terminal domain"/>
    <property type="match status" value="1"/>
</dbReference>
<dbReference type="Proteomes" id="UP000824073">
    <property type="component" value="Unassembled WGS sequence"/>
</dbReference>
<dbReference type="GO" id="GO:0000400">
    <property type="term" value="F:four-way junction DNA binding"/>
    <property type="evidence" value="ECO:0007669"/>
    <property type="project" value="UniProtKB-UniRule"/>
</dbReference>
<dbReference type="Pfam" id="PF14520">
    <property type="entry name" value="HHH_5"/>
    <property type="match status" value="1"/>
</dbReference>
<evidence type="ECO:0000256" key="4">
    <source>
        <dbReference type="ARBA" id="ARBA00023172"/>
    </source>
</evidence>
<dbReference type="HAMAP" id="MF_00031">
    <property type="entry name" value="DNA_HJ_migration_RuvA"/>
    <property type="match status" value="1"/>
</dbReference>
<feature type="domain" description="Helix-hairpin-helix DNA-binding motif class 1" evidence="7">
    <location>
        <begin position="72"/>
        <end position="91"/>
    </location>
</feature>
<dbReference type="InterPro" id="IPR003583">
    <property type="entry name" value="Hlx-hairpin-Hlx_DNA-bd_motif"/>
</dbReference>
<dbReference type="InterPro" id="IPR013849">
    <property type="entry name" value="DNA_helicase_Holl-junc_RuvA_I"/>
</dbReference>
<dbReference type="GO" id="GO:0048476">
    <property type="term" value="C:Holliday junction resolvase complex"/>
    <property type="evidence" value="ECO:0007669"/>
    <property type="project" value="UniProtKB-UniRule"/>
</dbReference>
<evidence type="ECO:0000313" key="8">
    <source>
        <dbReference type="EMBL" id="HIU43143.1"/>
    </source>
</evidence>
<dbReference type="Gene3D" id="2.40.50.140">
    <property type="entry name" value="Nucleic acid-binding proteins"/>
    <property type="match status" value="1"/>
</dbReference>
<evidence type="ECO:0000256" key="1">
    <source>
        <dbReference type="ARBA" id="ARBA00022490"/>
    </source>
</evidence>
<dbReference type="EMBL" id="DVMR01000028">
    <property type="protein sequence ID" value="HIU43143.1"/>
    <property type="molecule type" value="Genomic_DNA"/>
</dbReference>
<dbReference type="InterPro" id="IPR000085">
    <property type="entry name" value="RuvA"/>
</dbReference>
<gene>
    <name evidence="6 8" type="primary">ruvA</name>
    <name evidence="8" type="ORF">IAB67_02470</name>
</gene>
<comment type="caution">
    <text evidence="8">The sequence shown here is derived from an EMBL/GenBank/DDBJ whole genome shotgun (WGS) entry which is preliminary data.</text>
</comment>
<protein>
    <recommendedName>
        <fullName evidence="6">Holliday junction branch migration complex subunit RuvA</fullName>
    </recommendedName>
</protein>
<dbReference type="SMART" id="SM00278">
    <property type="entry name" value="HhH1"/>
    <property type="match status" value="2"/>
</dbReference>
<dbReference type="NCBIfam" id="TIGR00084">
    <property type="entry name" value="ruvA"/>
    <property type="match status" value="1"/>
</dbReference>
<dbReference type="Gene3D" id="1.10.8.10">
    <property type="entry name" value="DNA helicase RuvA subunit, C-terminal domain"/>
    <property type="match status" value="1"/>
</dbReference>
<comment type="domain">
    <text evidence="6">Has three domains with a flexible linker between the domains II and III and assumes an 'L' shape. Domain III is highly mobile and contacts RuvB.</text>
</comment>